<gene>
    <name evidence="2" type="ORF">QQX04_14335</name>
</gene>
<dbReference type="SUPFAM" id="SSF103196">
    <property type="entry name" value="Roadblock/LC7 domain"/>
    <property type="match status" value="1"/>
</dbReference>
<accession>A0ABT8G4W4</accession>
<sequence length="127" mass="13144">MIVAKHGLLAAARLRKQVDGIRRVVIARTDGIALYDDVPLEQRDGAAALTAAVLGLADTSSASLDLDEVQFTFTMGAQGSLFVVPVDHQHLLAIVAEAGVDTVALASAAQSEIAVLRRLAGPAMAVS</sequence>
<evidence type="ECO:0000313" key="2">
    <source>
        <dbReference type="EMBL" id="MDN4474176.1"/>
    </source>
</evidence>
<comment type="caution">
    <text evidence="2">The sequence shown here is derived from an EMBL/GenBank/DDBJ whole genome shotgun (WGS) entry which is preliminary data.</text>
</comment>
<dbReference type="RefSeq" id="WP_301130375.1">
    <property type="nucleotide sequence ID" value="NZ_JAUHPV010000012.1"/>
</dbReference>
<name>A0ABT8G4W4_9MICO</name>
<evidence type="ECO:0000313" key="3">
    <source>
        <dbReference type="Proteomes" id="UP001172738"/>
    </source>
</evidence>
<dbReference type="Proteomes" id="UP001172738">
    <property type="component" value="Unassembled WGS sequence"/>
</dbReference>
<protein>
    <submittedName>
        <fullName evidence="2">Roadblock/LC7 domain-containing protein</fullName>
    </submittedName>
</protein>
<dbReference type="InterPro" id="IPR004942">
    <property type="entry name" value="Roadblock/LAMTOR2_dom"/>
</dbReference>
<dbReference type="SMART" id="SM00960">
    <property type="entry name" value="Robl_LC7"/>
    <property type="match status" value="1"/>
</dbReference>
<evidence type="ECO:0000259" key="1">
    <source>
        <dbReference type="SMART" id="SM00960"/>
    </source>
</evidence>
<proteinExistence type="predicted"/>
<reference evidence="2" key="1">
    <citation type="submission" date="2023-06" db="EMBL/GenBank/DDBJ databases">
        <title>SYSU T00b26.</title>
        <authorList>
            <person name="Gao L."/>
            <person name="Fang B.-Z."/>
            <person name="Li W.-J."/>
        </authorList>
    </citation>
    <scope>NUCLEOTIDE SEQUENCE</scope>
    <source>
        <strain evidence="2">SYSU T00b26</strain>
    </source>
</reference>
<dbReference type="Pfam" id="PF03259">
    <property type="entry name" value="Robl_LC7"/>
    <property type="match status" value="1"/>
</dbReference>
<feature type="domain" description="Roadblock/LAMTOR2" evidence="1">
    <location>
        <begin position="8"/>
        <end position="96"/>
    </location>
</feature>
<dbReference type="Gene3D" id="3.30.450.30">
    <property type="entry name" value="Dynein light chain 2a, cytoplasmic"/>
    <property type="match status" value="1"/>
</dbReference>
<dbReference type="EMBL" id="JAUHPV010000012">
    <property type="protein sequence ID" value="MDN4474176.1"/>
    <property type="molecule type" value="Genomic_DNA"/>
</dbReference>
<keyword evidence="3" id="KW-1185">Reference proteome</keyword>
<organism evidence="2 3">
    <name type="scientific">Demequina zhanjiangensis</name>
    <dbReference type="NCBI Taxonomy" id="3051659"/>
    <lineage>
        <taxon>Bacteria</taxon>
        <taxon>Bacillati</taxon>
        <taxon>Actinomycetota</taxon>
        <taxon>Actinomycetes</taxon>
        <taxon>Micrococcales</taxon>
        <taxon>Demequinaceae</taxon>
        <taxon>Demequina</taxon>
    </lineage>
</organism>